<organism evidence="7 8">
    <name type="scientific">Ramlibacter algicola</name>
    <dbReference type="NCBI Taxonomy" id="2795217"/>
    <lineage>
        <taxon>Bacteria</taxon>
        <taxon>Pseudomonadati</taxon>
        <taxon>Pseudomonadota</taxon>
        <taxon>Betaproteobacteria</taxon>
        <taxon>Burkholderiales</taxon>
        <taxon>Comamonadaceae</taxon>
        <taxon>Ramlibacter</taxon>
    </lineage>
</organism>
<keyword evidence="2 6" id="KW-0812">Transmembrane</keyword>
<protein>
    <submittedName>
        <fullName evidence="7">YnfA family protein</fullName>
    </submittedName>
</protein>
<keyword evidence="1" id="KW-1003">Cell membrane</keyword>
<evidence type="ECO:0000256" key="2">
    <source>
        <dbReference type="ARBA" id="ARBA00022692"/>
    </source>
</evidence>
<name>A0A934PZD9_9BURK</name>
<evidence type="ECO:0000256" key="3">
    <source>
        <dbReference type="ARBA" id="ARBA00022989"/>
    </source>
</evidence>
<evidence type="ECO:0000256" key="4">
    <source>
        <dbReference type="ARBA" id="ARBA00023136"/>
    </source>
</evidence>
<dbReference type="InterPro" id="IPR037185">
    <property type="entry name" value="EmrE-like"/>
</dbReference>
<dbReference type="PANTHER" id="PTHR36116:SF1">
    <property type="entry name" value="UPF0060 MEMBRANE PROTEIN YNFA"/>
    <property type="match status" value="1"/>
</dbReference>
<sequence>MATQRADGVASDPASGAATACGDRHCRERNPRFGTGSQRGADGRECACPQAEGGQAADDGDGATGGTRRAGTKNELPGLHVNLFRWHGPIAHGPDTRTSSGLRVKQCVVPGALSLALFAWLLSLHPTAAGRVYAAYGGVYIGVAIVWLRVVDGVRPTWTDWVGVAVSLVGMAIIMFAPRQPS</sequence>
<dbReference type="Pfam" id="PF02694">
    <property type="entry name" value="UPF0060"/>
    <property type="match status" value="1"/>
</dbReference>
<keyword evidence="4 6" id="KW-0472">Membrane</keyword>
<dbReference type="SUPFAM" id="SSF103481">
    <property type="entry name" value="Multidrug resistance efflux transporter EmrE"/>
    <property type="match status" value="1"/>
</dbReference>
<dbReference type="InterPro" id="IPR003844">
    <property type="entry name" value="UPF0060"/>
</dbReference>
<dbReference type="Proteomes" id="UP000617041">
    <property type="component" value="Unassembled WGS sequence"/>
</dbReference>
<comment type="caution">
    <text evidence="7">The sequence shown here is derived from an EMBL/GenBank/DDBJ whole genome shotgun (WGS) entry which is preliminary data.</text>
</comment>
<proteinExistence type="predicted"/>
<dbReference type="EMBL" id="JAEDAO010000001">
    <property type="protein sequence ID" value="MBK0392340.1"/>
    <property type="molecule type" value="Genomic_DNA"/>
</dbReference>
<keyword evidence="8" id="KW-1185">Reference proteome</keyword>
<evidence type="ECO:0000256" key="5">
    <source>
        <dbReference type="SAM" id="MobiDB-lite"/>
    </source>
</evidence>
<feature type="transmembrane region" description="Helical" evidence="6">
    <location>
        <begin position="132"/>
        <end position="151"/>
    </location>
</feature>
<dbReference type="PANTHER" id="PTHR36116">
    <property type="entry name" value="UPF0060 MEMBRANE PROTEIN YNFA"/>
    <property type="match status" value="1"/>
</dbReference>
<gene>
    <name evidence="7" type="ORF">I8E28_07040</name>
</gene>
<reference evidence="7" key="1">
    <citation type="submission" date="2020-12" db="EMBL/GenBank/DDBJ databases">
        <title>Ramlibacter sp. nov., isolated from a freshwater alga, Cryptomonas.</title>
        <authorList>
            <person name="Kim H.M."/>
            <person name="Jeon C.O."/>
        </authorList>
    </citation>
    <scope>NUCLEOTIDE SEQUENCE</scope>
    <source>
        <strain evidence="7">CrO1</strain>
    </source>
</reference>
<feature type="transmembrane region" description="Helical" evidence="6">
    <location>
        <begin position="107"/>
        <end position="126"/>
    </location>
</feature>
<evidence type="ECO:0000256" key="1">
    <source>
        <dbReference type="ARBA" id="ARBA00022475"/>
    </source>
</evidence>
<feature type="region of interest" description="Disordered" evidence="5">
    <location>
        <begin position="1"/>
        <end position="74"/>
    </location>
</feature>
<accession>A0A934PZD9</accession>
<feature type="compositionally biased region" description="Basic and acidic residues" evidence="5">
    <location>
        <begin position="22"/>
        <end position="31"/>
    </location>
</feature>
<evidence type="ECO:0000313" key="7">
    <source>
        <dbReference type="EMBL" id="MBK0392340.1"/>
    </source>
</evidence>
<dbReference type="AlphaFoldDB" id="A0A934PZD9"/>
<evidence type="ECO:0000256" key="6">
    <source>
        <dbReference type="SAM" id="Phobius"/>
    </source>
</evidence>
<dbReference type="GO" id="GO:0005886">
    <property type="term" value="C:plasma membrane"/>
    <property type="evidence" value="ECO:0007669"/>
    <property type="project" value="TreeGrafter"/>
</dbReference>
<feature type="transmembrane region" description="Helical" evidence="6">
    <location>
        <begin position="158"/>
        <end position="177"/>
    </location>
</feature>
<evidence type="ECO:0000313" key="8">
    <source>
        <dbReference type="Proteomes" id="UP000617041"/>
    </source>
</evidence>
<keyword evidence="3 6" id="KW-1133">Transmembrane helix</keyword>